<keyword evidence="4" id="KW-0496">Mitochondrion</keyword>
<organism evidence="8 9">
    <name type="scientific">Synchytrium endobioticum</name>
    <dbReference type="NCBI Taxonomy" id="286115"/>
    <lineage>
        <taxon>Eukaryota</taxon>
        <taxon>Fungi</taxon>
        <taxon>Fungi incertae sedis</taxon>
        <taxon>Chytridiomycota</taxon>
        <taxon>Chytridiomycota incertae sedis</taxon>
        <taxon>Chytridiomycetes</taxon>
        <taxon>Synchytriales</taxon>
        <taxon>Synchytriaceae</taxon>
        <taxon>Synchytrium</taxon>
    </lineage>
</organism>
<dbReference type="Pfam" id="PF01025">
    <property type="entry name" value="GrpE"/>
    <property type="match status" value="1"/>
</dbReference>
<comment type="similarity">
    <text evidence="2 5">Belongs to the GrpE family.</text>
</comment>
<evidence type="ECO:0000256" key="4">
    <source>
        <dbReference type="RuleBase" id="RU000640"/>
    </source>
</evidence>
<dbReference type="Gene3D" id="3.90.20.20">
    <property type="match status" value="1"/>
</dbReference>
<dbReference type="OrthoDB" id="201635at2759"/>
<dbReference type="GO" id="GO:0006457">
    <property type="term" value="P:protein folding"/>
    <property type="evidence" value="ECO:0007669"/>
    <property type="project" value="InterPro"/>
</dbReference>
<protein>
    <recommendedName>
        <fullName evidence="4">GrpE protein homolog</fullName>
    </recommendedName>
</protein>
<name>A0A507DBS1_9FUNG</name>
<evidence type="ECO:0000256" key="1">
    <source>
        <dbReference type="ARBA" id="ARBA00004305"/>
    </source>
</evidence>
<evidence type="ECO:0000256" key="2">
    <source>
        <dbReference type="ARBA" id="ARBA00009054"/>
    </source>
</evidence>
<dbReference type="AlphaFoldDB" id="A0A507DBS1"/>
<dbReference type="GO" id="GO:0051087">
    <property type="term" value="F:protein-folding chaperone binding"/>
    <property type="evidence" value="ECO:0007669"/>
    <property type="project" value="InterPro"/>
</dbReference>
<sequence length="219" mass="24536">MASCFYPSRNAIASTFTISPLQQRRWQTNEPSQKEPNSSASSERTHEQQPAANASTEDKTKQELQKKEKQIAELQDAFRRSLADQENLRQRTRKEVDSASVYSIQKFAKDLLDTVDILGMALDAVPQSERTDFQNVKSFKDLYSGVSMTRIELLKALKRHGVEPFGAVGDKFDPSVHQALFQVPDSSQEAGTIMSVQKEGYMISGRVLRPAQVGVVKEP</sequence>
<evidence type="ECO:0000313" key="10">
    <source>
        <dbReference type="Proteomes" id="UP000320475"/>
    </source>
</evidence>
<dbReference type="EMBL" id="QEAM01000197">
    <property type="protein sequence ID" value="TPX44121.1"/>
    <property type="molecule type" value="Genomic_DNA"/>
</dbReference>
<dbReference type="InterPro" id="IPR013805">
    <property type="entry name" value="GrpE_CC"/>
</dbReference>
<evidence type="ECO:0000313" key="9">
    <source>
        <dbReference type="Proteomes" id="UP000317494"/>
    </source>
</evidence>
<feature type="region of interest" description="Disordered" evidence="6">
    <location>
        <begin position="17"/>
        <end position="70"/>
    </location>
</feature>
<dbReference type="Gene3D" id="2.30.22.10">
    <property type="entry name" value="Head domain of nucleotide exchange factor GrpE"/>
    <property type="match status" value="1"/>
</dbReference>
<evidence type="ECO:0000256" key="6">
    <source>
        <dbReference type="SAM" id="MobiDB-lite"/>
    </source>
</evidence>
<feature type="compositionally biased region" description="Basic and acidic residues" evidence="6">
    <location>
        <begin position="56"/>
        <end position="70"/>
    </location>
</feature>
<dbReference type="GO" id="GO:0030150">
    <property type="term" value="P:protein import into mitochondrial matrix"/>
    <property type="evidence" value="ECO:0007669"/>
    <property type="project" value="TreeGrafter"/>
</dbReference>
<dbReference type="VEuPathDB" id="FungiDB:SeMB42_g02796"/>
<evidence type="ECO:0000256" key="3">
    <source>
        <dbReference type="ARBA" id="ARBA00023186"/>
    </source>
</evidence>
<comment type="caution">
    <text evidence="8">The sequence shown here is derived from an EMBL/GenBank/DDBJ whole genome shotgun (WGS) entry which is preliminary data.</text>
</comment>
<dbReference type="SUPFAM" id="SSF51064">
    <property type="entry name" value="Head domain of nucleotide exchange factor GrpE"/>
    <property type="match status" value="1"/>
</dbReference>
<keyword evidence="3 4" id="KW-0143">Chaperone</keyword>
<evidence type="ECO:0000256" key="5">
    <source>
        <dbReference type="RuleBase" id="RU004478"/>
    </source>
</evidence>
<comment type="function">
    <text evidence="4">Essential component of the PAM complex, a complex required for the translocation of transit peptide-containing proteins from the inner membrane into the mitochondrial matrix in an ATP-dependent manner.</text>
</comment>
<dbReference type="GO" id="GO:0051082">
    <property type="term" value="F:unfolded protein binding"/>
    <property type="evidence" value="ECO:0007669"/>
    <property type="project" value="TreeGrafter"/>
</dbReference>
<dbReference type="GO" id="GO:0001405">
    <property type="term" value="C:PAM complex, Tim23 associated import motor"/>
    <property type="evidence" value="ECO:0007669"/>
    <property type="project" value="TreeGrafter"/>
</dbReference>
<dbReference type="Proteomes" id="UP000317494">
    <property type="component" value="Unassembled WGS sequence"/>
</dbReference>
<dbReference type="PANTHER" id="PTHR21237:SF23">
    <property type="entry name" value="GRPE PROTEIN HOMOLOG, MITOCHONDRIAL"/>
    <property type="match status" value="1"/>
</dbReference>
<dbReference type="GO" id="GO:0042803">
    <property type="term" value="F:protein homodimerization activity"/>
    <property type="evidence" value="ECO:0007669"/>
    <property type="project" value="InterPro"/>
</dbReference>
<evidence type="ECO:0000313" key="7">
    <source>
        <dbReference type="EMBL" id="TPX44121.1"/>
    </source>
</evidence>
<dbReference type="STRING" id="286115.A0A507DBS1"/>
<dbReference type="GO" id="GO:0000774">
    <property type="term" value="F:adenyl-nucleotide exchange factor activity"/>
    <property type="evidence" value="ECO:0007669"/>
    <property type="project" value="InterPro"/>
</dbReference>
<dbReference type="Proteomes" id="UP000320475">
    <property type="component" value="Unassembled WGS sequence"/>
</dbReference>
<evidence type="ECO:0000313" key="8">
    <source>
        <dbReference type="EMBL" id="TPX48936.1"/>
    </source>
</evidence>
<dbReference type="EMBL" id="QEAN01000091">
    <property type="protein sequence ID" value="TPX48936.1"/>
    <property type="molecule type" value="Genomic_DNA"/>
</dbReference>
<reference evidence="9 10" key="1">
    <citation type="journal article" date="2019" name="Sci. Rep.">
        <title>Comparative genomics of chytrid fungi reveal insights into the obligate biotrophic and pathogenic lifestyle of Synchytrium endobioticum.</title>
        <authorList>
            <person name="van de Vossenberg B.T.L.H."/>
            <person name="Warris S."/>
            <person name="Nguyen H.D.T."/>
            <person name="van Gent-Pelzer M.P.E."/>
            <person name="Joly D.L."/>
            <person name="van de Geest H.C."/>
            <person name="Bonants P.J.M."/>
            <person name="Smith D.S."/>
            <person name="Levesque C.A."/>
            <person name="van der Lee T.A.J."/>
        </authorList>
    </citation>
    <scope>NUCLEOTIDE SEQUENCE [LARGE SCALE GENOMIC DNA]</scope>
    <source>
        <strain evidence="7 10">LEV6574</strain>
        <strain evidence="8 9">MB42</strain>
    </source>
</reference>
<dbReference type="PROSITE" id="PS01071">
    <property type="entry name" value="GRPE"/>
    <property type="match status" value="1"/>
</dbReference>
<dbReference type="HAMAP" id="MF_01151">
    <property type="entry name" value="GrpE"/>
    <property type="match status" value="1"/>
</dbReference>
<proteinExistence type="inferred from homology"/>
<dbReference type="PRINTS" id="PR00773">
    <property type="entry name" value="GRPEPROTEIN"/>
</dbReference>
<dbReference type="SUPFAM" id="SSF58014">
    <property type="entry name" value="Coiled-coil domain of nucleotide exchange factor GrpE"/>
    <property type="match status" value="1"/>
</dbReference>
<dbReference type="InterPro" id="IPR000740">
    <property type="entry name" value="GrpE"/>
</dbReference>
<feature type="compositionally biased region" description="Polar residues" evidence="6">
    <location>
        <begin position="17"/>
        <end position="55"/>
    </location>
</feature>
<dbReference type="CDD" id="cd00446">
    <property type="entry name" value="GrpE"/>
    <property type="match status" value="1"/>
</dbReference>
<dbReference type="InterPro" id="IPR009012">
    <property type="entry name" value="GrpE_head"/>
</dbReference>
<keyword evidence="9" id="KW-1185">Reference proteome</keyword>
<dbReference type="PANTHER" id="PTHR21237">
    <property type="entry name" value="GRPE PROTEIN"/>
    <property type="match status" value="1"/>
</dbReference>
<gene>
    <name evidence="7" type="ORF">SeLEV6574_g04698</name>
    <name evidence="8" type="ORF">SeMB42_g02796</name>
</gene>
<accession>A0A507DBS1</accession>
<comment type="subcellular location">
    <subcellularLocation>
        <location evidence="1 4">Mitochondrion matrix</location>
    </subcellularLocation>
</comment>
<dbReference type="FunFam" id="2.30.22.10:FF:000002">
    <property type="entry name" value="GrpE protein homolog"/>
    <property type="match status" value="1"/>
</dbReference>